<dbReference type="PROSITE" id="PS00070">
    <property type="entry name" value="ALDEHYDE_DEHYDR_CYS"/>
    <property type="match status" value="1"/>
</dbReference>
<evidence type="ECO:0000256" key="3">
    <source>
        <dbReference type="ARBA" id="ARBA00023027"/>
    </source>
</evidence>
<evidence type="ECO:0000256" key="1">
    <source>
        <dbReference type="ARBA" id="ARBA00013048"/>
    </source>
</evidence>
<dbReference type="RefSeq" id="WP_158762485.1">
    <property type="nucleotide sequence ID" value="NZ_CP046912.1"/>
</dbReference>
<sequence length="506" mass="54054">MSEANQGAVRQLSHFIDGQSAAGVSGRFNDVYDPAQGRVTARVPVANTAEVAAAVAAAKAAFPAWSEAPPLKRARLMFKFKELLEAHLDEIAELITRDHGKLLSDARGEVMRGIEIVEFACGIPNLLKTDFTDQSSSGVDSWNLRQPLGVIAGVTPFNFPVVVPCWMFVMAAATGNTFILKPSERTPSSSIRLAELFMEAGFPKGIFNVVNGNKNTVDALIQHPDVVAMSVVASTPVAEYIYAEGAKRGKRVQALGSAKNHLVVMPDANLDQAVDALINSAYGSAGERCMATSVAVAVGGVADELIERLAPRVRALRIGAGMEPDLDMGPLISAAHRTKVQGYIDAGVEAGAKLVVDGRGHTVAGHEEGFFLGGSLFDNVQPDMKIYRDEIFGPVLSVVRVPDLASAIALVNAHELGNCVTLFTADGAAARTFSRQIQIGMVGINVPSPVPSAWHSFGGWKRSLFGDHHAYGEEAVRFYTRYKSVTQRWPDSIDKGAEFAMPVAAK</sequence>
<dbReference type="InterPro" id="IPR016161">
    <property type="entry name" value="Ald_DH/histidinol_DH"/>
</dbReference>
<evidence type="ECO:0000313" key="6">
    <source>
        <dbReference type="Proteomes" id="UP000434209"/>
    </source>
</evidence>
<dbReference type="InterPro" id="IPR015590">
    <property type="entry name" value="Aldehyde_DH_dom"/>
</dbReference>
<organism evidence="5 6">
    <name type="scientific">Paraburkholderia acidiphila</name>
    <dbReference type="NCBI Taxonomy" id="2571747"/>
    <lineage>
        <taxon>Bacteria</taxon>
        <taxon>Pseudomonadati</taxon>
        <taxon>Pseudomonadota</taxon>
        <taxon>Betaproteobacteria</taxon>
        <taxon>Burkholderiales</taxon>
        <taxon>Burkholderiaceae</taxon>
        <taxon>Paraburkholderia</taxon>
    </lineage>
</organism>
<accession>A0A7Z2JCW2</accession>
<dbReference type="Proteomes" id="UP000434209">
    <property type="component" value="Chromosome 4"/>
</dbReference>
<protein>
    <recommendedName>
        <fullName evidence="1">methylmalonate-semialdehyde dehydrogenase (CoA acylating)</fullName>
        <ecNumber evidence="1">1.2.1.27</ecNumber>
    </recommendedName>
</protein>
<dbReference type="PANTHER" id="PTHR43866">
    <property type="entry name" value="MALONATE-SEMIALDEHYDE DEHYDROGENASE"/>
    <property type="match status" value="1"/>
</dbReference>
<gene>
    <name evidence="5" type="primary">mmsA</name>
    <name evidence="5" type="ORF">FAZ97_30295</name>
</gene>
<dbReference type="FunFam" id="3.40.309.10:FF:000002">
    <property type="entry name" value="Methylmalonate-semialdehyde dehydrogenase (Acylating)"/>
    <property type="match status" value="1"/>
</dbReference>
<dbReference type="EC" id="1.2.1.27" evidence="1"/>
<dbReference type="GO" id="GO:0006210">
    <property type="term" value="P:thymine catabolic process"/>
    <property type="evidence" value="ECO:0007669"/>
    <property type="project" value="TreeGrafter"/>
</dbReference>
<keyword evidence="2 5" id="KW-0560">Oxidoreductase</keyword>
<name>A0A7Z2JCW2_9BURK</name>
<dbReference type="Gene3D" id="3.40.309.10">
    <property type="entry name" value="Aldehyde Dehydrogenase, Chain A, domain 2"/>
    <property type="match status" value="1"/>
</dbReference>
<dbReference type="InterPro" id="IPR010061">
    <property type="entry name" value="MeMal-semiAld_DH"/>
</dbReference>
<dbReference type="PANTHER" id="PTHR43866:SF4">
    <property type="entry name" value="MALONATE-SEMIALDEHYDE DEHYDROGENASE"/>
    <property type="match status" value="1"/>
</dbReference>
<keyword evidence="3" id="KW-0520">NAD</keyword>
<dbReference type="SUPFAM" id="SSF53720">
    <property type="entry name" value="ALDH-like"/>
    <property type="match status" value="1"/>
</dbReference>
<dbReference type="KEGG" id="pacp:FAZ97_30295"/>
<keyword evidence="6" id="KW-1185">Reference proteome</keyword>
<evidence type="ECO:0000313" key="5">
    <source>
        <dbReference type="EMBL" id="QGZ59303.1"/>
    </source>
</evidence>
<evidence type="ECO:0000256" key="2">
    <source>
        <dbReference type="ARBA" id="ARBA00023002"/>
    </source>
</evidence>
<dbReference type="OrthoDB" id="6187633at2"/>
<dbReference type="NCBIfam" id="TIGR01722">
    <property type="entry name" value="MMSDH"/>
    <property type="match status" value="1"/>
</dbReference>
<dbReference type="Pfam" id="PF00171">
    <property type="entry name" value="Aldedh"/>
    <property type="match status" value="1"/>
</dbReference>
<feature type="domain" description="Aldehyde dehydrogenase" evidence="4">
    <location>
        <begin position="29"/>
        <end position="485"/>
    </location>
</feature>
<proteinExistence type="predicted"/>
<dbReference type="InterPro" id="IPR016160">
    <property type="entry name" value="Ald_DH_CS_CYS"/>
</dbReference>
<dbReference type="FunFam" id="3.40.605.10:FF:000003">
    <property type="entry name" value="Methylmalonate-semialdehyde dehydrogenase [acylating]"/>
    <property type="match status" value="1"/>
</dbReference>
<dbReference type="Gene3D" id="3.40.605.10">
    <property type="entry name" value="Aldehyde Dehydrogenase, Chain A, domain 1"/>
    <property type="match status" value="1"/>
</dbReference>
<dbReference type="GO" id="GO:0006574">
    <property type="term" value="P:L-valine catabolic process"/>
    <property type="evidence" value="ECO:0007669"/>
    <property type="project" value="TreeGrafter"/>
</dbReference>
<dbReference type="CDD" id="cd07085">
    <property type="entry name" value="ALDH_F6_MMSDH"/>
    <property type="match status" value="1"/>
</dbReference>
<dbReference type="InterPro" id="IPR016162">
    <property type="entry name" value="Ald_DH_N"/>
</dbReference>
<dbReference type="InterPro" id="IPR016163">
    <property type="entry name" value="Ald_DH_C"/>
</dbReference>
<dbReference type="AlphaFoldDB" id="A0A7Z2JCW2"/>
<evidence type="ECO:0000259" key="4">
    <source>
        <dbReference type="Pfam" id="PF00171"/>
    </source>
</evidence>
<dbReference type="EMBL" id="CP046912">
    <property type="protein sequence ID" value="QGZ59303.1"/>
    <property type="molecule type" value="Genomic_DNA"/>
</dbReference>
<dbReference type="GO" id="GO:0004491">
    <property type="term" value="F:methylmalonate-semialdehyde dehydrogenase (acylating, NAD) activity"/>
    <property type="evidence" value="ECO:0007669"/>
    <property type="project" value="UniProtKB-EC"/>
</dbReference>
<reference evidence="5 6" key="1">
    <citation type="submission" date="2019-12" db="EMBL/GenBank/DDBJ databases">
        <title>Paraburkholderia acidiphila 7Q-K02 sp. nov and Paraburkholderia acidisoli DHF22 sp. nov., two strains isolated from forest soil.</title>
        <authorList>
            <person name="Gao Z."/>
            <person name="Qiu L."/>
        </authorList>
    </citation>
    <scope>NUCLEOTIDE SEQUENCE [LARGE SCALE GENOMIC DNA]</scope>
    <source>
        <strain evidence="5 6">7Q-K02</strain>
    </source>
</reference>